<sequence>MHDLIGDRTLRDLLDERTARNPEKPWIVYEDAEGAVTEYSYLEMSRRVDELAAGLAALGVGKGDRVTIHLRNSPEVIEAWFALATLGAVFVPSNVANTAGEIQHVVSYSESVAVITQPLFADVVAAAVAQCPSVRHTLMARTSTAPSGTLLLDAQRLAGATPPDNGVTADDVVEMIFTSGTTARPKGVLLTHANALHSGERSSRALLLDSSERCLTSLPVFHVNAQSLTVLSSLTVGGTAIVLEEYRATRFWDQVRAHRATQISLVAMQARTLLAQPPRDTDAEHDVRRVFYALNITVDERDTFEKRYGVELVNGYGLSEAMTLVTVAPVFGPKRWPSIGVPLHDRVVKLVDAEGNEVRRGEVGEIVVQGRPGRTLMLGYHNDPEATARTLVDGWLHTGDNAYVDEKGYFYFFDRGKDMIKRAGENVSTVEVESVLLDHPEIVEAAVIGVVDPIRDEAVKAFVALAAGSALTVEAIQEHCATRLAKFKVPTIVDIREELPKTSIGKIEKKLLRGEG</sequence>
<dbReference type="InterPro" id="IPR025110">
    <property type="entry name" value="AMP-bd_C"/>
</dbReference>
<reference evidence="3 4" key="1">
    <citation type="submission" date="2019-07" db="EMBL/GenBank/DDBJ databases">
        <title>Whole genome shotgun sequence of Pseudonocardia sulfidoxydans NBRC 16205.</title>
        <authorList>
            <person name="Hosoyama A."/>
            <person name="Uohara A."/>
            <person name="Ohji S."/>
            <person name="Ichikawa N."/>
        </authorList>
    </citation>
    <scope>NUCLEOTIDE SEQUENCE [LARGE SCALE GENOMIC DNA]</scope>
    <source>
        <strain evidence="3 4">NBRC 16205</strain>
    </source>
</reference>
<evidence type="ECO:0000313" key="4">
    <source>
        <dbReference type="Proteomes" id="UP000321685"/>
    </source>
</evidence>
<name>A0A511DIS0_9PSEU</name>
<evidence type="ECO:0000259" key="2">
    <source>
        <dbReference type="Pfam" id="PF13193"/>
    </source>
</evidence>
<protein>
    <submittedName>
        <fullName evidence="3">Putative crotonobetaine/carnitine-CoA ligase</fullName>
    </submittedName>
</protein>
<dbReference type="EMBL" id="BJVJ01000013">
    <property type="protein sequence ID" value="GEL22918.1"/>
    <property type="molecule type" value="Genomic_DNA"/>
</dbReference>
<dbReference type="PANTHER" id="PTHR43767">
    <property type="entry name" value="LONG-CHAIN-FATTY-ACID--COA LIGASE"/>
    <property type="match status" value="1"/>
</dbReference>
<comment type="caution">
    <text evidence="3">The sequence shown here is derived from an EMBL/GenBank/DDBJ whole genome shotgun (WGS) entry which is preliminary data.</text>
</comment>
<dbReference type="GO" id="GO:0016878">
    <property type="term" value="F:acid-thiol ligase activity"/>
    <property type="evidence" value="ECO:0007669"/>
    <property type="project" value="UniProtKB-ARBA"/>
</dbReference>
<feature type="domain" description="AMP-binding enzyme C-terminal" evidence="2">
    <location>
        <begin position="431"/>
        <end position="506"/>
    </location>
</feature>
<dbReference type="Proteomes" id="UP000321685">
    <property type="component" value="Unassembled WGS sequence"/>
</dbReference>
<dbReference type="Pfam" id="PF00501">
    <property type="entry name" value="AMP-binding"/>
    <property type="match status" value="1"/>
</dbReference>
<dbReference type="InterPro" id="IPR042099">
    <property type="entry name" value="ANL_N_sf"/>
</dbReference>
<dbReference type="AlphaFoldDB" id="A0A511DIS0"/>
<dbReference type="OrthoDB" id="2579187at2"/>
<dbReference type="Gene3D" id="3.40.50.12780">
    <property type="entry name" value="N-terminal domain of ligase-like"/>
    <property type="match status" value="1"/>
</dbReference>
<dbReference type="Pfam" id="PF13193">
    <property type="entry name" value="AMP-binding_C"/>
    <property type="match status" value="1"/>
</dbReference>
<dbReference type="PANTHER" id="PTHR43767:SF1">
    <property type="entry name" value="NONRIBOSOMAL PEPTIDE SYNTHASE PES1 (EUROFUNG)-RELATED"/>
    <property type="match status" value="1"/>
</dbReference>
<gene>
    <name evidence="3" type="primary">caiC</name>
    <name evidence="3" type="ORF">PSU4_18720</name>
</gene>
<dbReference type="SUPFAM" id="SSF56801">
    <property type="entry name" value="Acetyl-CoA synthetase-like"/>
    <property type="match status" value="1"/>
</dbReference>
<evidence type="ECO:0000259" key="1">
    <source>
        <dbReference type="Pfam" id="PF00501"/>
    </source>
</evidence>
<feature type="domain" description="AMP-dependent synthetase/ligase" evidence="1">
    <location>
        <begin position="15"/>
        <end position="381"/>
    </location>
</feature>
<keyword evidence="4" id="KW-1185">Reference proteome</keyword>
<proteinExistence type="predicted"/>
<keyword evidence="3" id="KW-0436">Ligase</keyword>
<dbReference type="InterPro" id="IPR000873">
    <property type="entry name" value="AMP-dep_synth/lig_dom"/>
</dbReference>
<evidence type="ECO:0000313" key="3">
    <source>
        <dbReference type="EMBL" id="GEL22918.1"/>
    </source>
</evidence>
<organism evidence="3 4">
    <name type="scientific">Pseudonocardia sulfidoxydans NBRC 16205</name>
    <dbReference type="NCBI Taxonomy" id="1223511"/>
    <lineage>
        <taxon>Bacteria</taxon>
        <taxon>Bacillati</taxon>
        <taxon>Actinomycetota</taxon>
        <taxon>Actinomycetes</taxon>
        <taxon>Pseudonocardiales</taxon>
        <taxon>Pseudonocardiaceae</taxon>
        <taxon>Pseudonocardia</taxon>
    </lineage>
</organism>
<dbReference type="InterPro" id="IPR045851">
    <property type="entry name" value="AMP-bd_C_sf"/>
</dbReference>
<dbReference type="Gene3D" id="3.30.300.30">
    <property type="match status" value="1"/>
</dbReference>
<dbReference type="RefSeq" id="WP_147105031.1">
    <property type="nucleotide sequence ID" value="NZ_BJVJ01000013.1"/>
</dbReference>
<dbReference type="InterPro" id="IPR050237">
    <property type="entry name" value="ATP-dep_AMP-bd_enzyme"/>
</dbReference>
<accession>A0A511DIS0</accession>